<reference evidence="2" key="1">
    <citation type="submission" date="2021-03" db="EMBL/GenBank/DDBJ databases">
        <title>Sagittula salina sp. nov. strain M10.9X isolated from the marine waste.</title>
        <authorList>
            <person name="Satari L."/>
            <person name="Molina-Menor E."/>
            <person name="Vidal-Verdu A."/>
            <person name="Pascual J."/>
            <person name="Pereto J."/>
            <person name="Porcar M."/>
        </authorList>
    </citation>
    <scope>NUCLEOTIDE SEQUENCE</scope>
    <source>
        <strain evidence="2">M10.9X</strain>
    </source>
</reference>
<feature type="transmembrane region" description="Helical" evidence="1">
    <location>
        <begin position="68"/>
        <end position="86"/>
    </location>
</feature>
<keyword evidence="3" id="KW-1185">Reference proteome</keyword>
<accession>A0A940S5J0</accession>
<evidence type="ECO:0000313" key="2">
    <source>
        <dbReference type="EMBL" id="MBP0485179.1"/>
    </source>
</evidence>
<feature type="non-terminal residue" evidence="2">
    <location>
        <position position="1"/>
    </location>
</feature>
<keyword evidence="1" id="KW-1133">Transmembrane helix</keyword>
<dbReference type="RefSeq" id="WP_209364176.1">
    <property type="nucleotide sequence ID" value="NZ_JAGISH010000026.1"/>
</dbReference>
<dbReference type="Proteomes" id="UP000675940">
    <property type="component" value="Unassembled WGS sequence"/>
</dbReference>
<keyword evidence="1" id="KW-0472">Membrane</keyword>
<organism evidence="2 3">
    <name type="scientific">Sagittula salina</name>
    <dbReference type="NCBI Taxonomy" id="2820268"/>
    <lineage>
        <taxon>Bacteria</taxon>
        <taxon>Pseudomonadati</taxon>
        <taxon>Pseudomonadota</taxon>
        <taxon>Alphaproteobacteria</taxon>
        <taxon>Rhodobacterales</taxon>
        <taxon>Roseobacteraceae</taxon>
        <taxon>Sagittula</taxon>
    </lineage>
</organism>
<keyword evidence="1" id="KW-0812">Transmembrane</keyword>
<protein>
    <submittedName>
        <fullName evidence="2">Uncharacterized protein</fullName>
    </submittedName>
</protein>
<sequence>VTEAAGQIRPGKGELCPSTDLCNKAIKDASAAGISFRNCGKKSIAEGRHVDVLSVLQEFLGVRVVKSVHIAFLAILIAAVFLLRFCKVIGFAQVIDGRFGIFARPLSIGQRLGPFHSA</sequence>
<dbReference type="EMBL" id="JAGISH010000026">
    <property type="protein sequence ID" value="MBP0485179.1"/>
    <property type="molecule type" value="Genomic_DNA"/>
</dbReference>
<comment type="caution">
    <text evidence="2">The sequence shown here is derived from an EMBL/GenBank/DDBJ whole genome shotgun (WGS) entry which is preliminary data.</text>
</comment>
<evidence type="ECO:0000256" key="1">
    <source>
        <dbReference type="SAM" id="Phobius"/>
    </source>
</evidence>
<name>A0A940S5J0_9RHOB</name>
<dbReference type="AlphaFoldDB" id="A0A940S5J0"/>
<proteinExistence type="predicted"/>
<evidence type="ECO:0000313" key="3">
    <source>
        <dbReference type="Proteomes" id="UP000675940"/>
    </source>
</evidence>
<gene>
    <name evidence="2" type="ORF">J5474_22195</name>
</gene>